<evidence type="ECO:0000313" key="1">
    <source>
        <dbReference type="EMBL" id="SVE26329.1"/>
    </source>
</evidence>
<dbReference type="EMBL" id="UINC01205244">
    <property type="protein sequence ID" value="SVE26329.1"/>
    <property type="molecule type" value="Genomic_DNA"/>
</dbReference>
<feature type="non-terminal residue" evidence="1">
    <location>
        <position position="53"/>
    </location>
</feature>
<reference evidence="1" key="1">
    <citation type="submission" date="2018-05" db="EMBL/GenBank/DDBJ databases">
        <authorList>
            <person name="Lanie J.A."/>
            <person name="Ng W.-L."/>
            <person name="Kazmierczak K.M."/>
            <person name="Andrzejewski T.M."/>
            <person name="Davidsen T.M."/>
            <person name="Wayne K.J."/>
            <person name="Tettelin H."/>
            <person name="Glass J.I."/>
            <person name="Rusch D."/>
            <person name="Podicherti R."/>
            <person name="Tsui H.-C.T."/>
            <person name="Winkler M.E."/>
        </authorList>
    </citation>
    <scope>NUCLEOTIDE SEQUENCE</scope>
</reference>
<accession>A0A383C2P7</accession>
<dbReference type="AlphaFoldDB" id="A0A383C2P7"/>
<name>A0A383C2P7_9ZZZZ</name>
<organism evidence="1">
    <name type="scientific">marine metagenome</name>
    <dbReference type="NCBI Taxonomy" id="408172"/>
    <lineage>
        <taxon>unclassified sequences</taxon>
        <taxon>metagenomes</taxon>
        <taxon>ecological metagenomes</taxon>
    </lineage>
</organism>
<sequence>MRHHSTLFFHQFSPKTPKEYWISHEFTLFFKTVPAKKTQAAQNSRRNRSDPVQ</sequence>
<protein>
    <submittedName>
        <fullName evidence="1">Uncharacterized protein</fullName>
    </submittedName>
</protein>
<proteinExistence type="predicted"/>
<gene>
    <name evidence="1" type="ORF">METZ01_LOCUS479183</name>
</gene>